<dbReference type="EMBL" id="JAYWIO010000004">
    <property type="protein sequence ID" value="KAK7266351.1"/>
    <property type="molecule type" value="Genomic_DNA"/>
</dbReference>
<dbReference type="Proteomes" id="UP001372338">
    <property type="component" value="Unassembled WGS sequence"/>
</dbReference>
<accession>A0AAN9IB05</accession>
<dbReference type="PANTHER" id="PTHR31061:SF24">
    <property type="entry name" value="LD22376P"/>
    <property type="match status" value="1"/>
</dbReference>
<evidence type="ECO:0000313" key="2">
    <source>
        <dbReference type="Proteomes" id="UP001372338"/>
    </source>
</evidence>
<evidence type="ECO:0000313" key="1">
    <source>
        <dbReference type="EMBL" id="KAK7266351.1"/>
    </source>
</evidence>
<comment type="caution">
    <text evidence="1">The sequence shown here is derived from an EMBL/GenBank/DDBJ whole genome shotgun (WGS) entry which is preliminary data.</text>
</comment>
<organism evidence="1 2">
    <name type="scientific">Crotalaria pallida</name>
    <name type="common">Smooth rattlebox</name>
    <name type="synonym">Crotalaria striata</name>
    <dbReference type="NCBI Taxonomy" id="3830"/>
    <lineage>
        <taxon>Eukaryota</taxon>
        <taxon>Viridiplantae</taxon>
        <taxon>Streptophyta</taxon>
        <taxon>Embryophyta</taxon>
        <taxon>Tracheophyta</taxon>
        <taxon>Spermatophyta</taxon>
        <taxon>Magnoliopsida</taxon>
        <taxon>eudicotyledons</taxon>
        <taxon>Gunneridae</taxon>
        <taxon>Pentapetalae</taxon>
        <taxon>rosids</taxon>
        <taxon>fabids</taxon>
        <taxon>Fabales</taxon>
        <taxon>Fabaceae</taxon>
        <taxon>Papilionoideae</taxon>
        <taxon>50 kb inversion clade</taxon>
        <taxon>genistoids sensu lato</taxon>
        <taxon>core genistoids</taxon>
        <taxon>Crotalarieae</taxon>
        <taxon>Crotalaria</taxon>
    </lineage>
</organism>
<gene>
    <name evidence="1" type="ORF">RIF29_18995</name>
</gene>
<keyword evidence="2" id="KW-1185">Reference proteome</keyword>
<proteinExistence type="predicted"/>
<dbReference type="PANTHER" id="PTHR31061">
    <property type="entry name" value="LD22376P"/>
    <property type="match status" value="1"/>
</dbReference>
<protein>
    <submittedName>
        <fullName evidence="1">Uncharacterized protein</fullName>
    </submittedName>
</protein>
<reference evidence="1 2" key="1">
    <citation type="submission" date="2024-01" db="EMBL/GenBank/DDBJ databases">
        <title>The genomes of 5 underutilized Papilionoideae crops provide insights into root nodulation and disease resistanc.</title>
        <authorList>
            <person name="Yuan L."/>
        </authorList>
    </citation>
    <scope>NUCLEOTIDE SEQUENCE [LARGE SCALE GENOMIC DNA]</scope>
    <source>
        <strain evidence="1">ZHUSHIDOU_FW_LH</strain>
        <tissue evidence="1">Leaf</tissue>
    </source>
</reference>
<dbReference type="AlphaFoldDB" id="A0AAN9IB05"/>
<name>A0AAN9IB05_CROPI</name>
<sequence length="102" mass="11636">MEYLFLWPLLLNLECSIRSPDYGPLPSGAPAWCQAPFDCEGLLSSTMAIVTCLVGLHYGHVIVHFKHYQKNPRDTSREYYSTAIRETRIKAAPVHATAHWYL</sequence>